<evidence type="ECO:0000313" key="1">
    <source>
        <dbReference type="EMBL" id="MFC4291118.1"/>
    </source>
</evidence>
<proteinExistence type="predicted"/>
<name>A0ABV8RCQ6_9SPHN</name>
<dbReference type="EMBL" id="JBHSDH010000010">
    <property type="protein sequence ID" value="MFC4291118.1"/>
    <property type="molecule type" value="Genomic_DNA"/>
</dbReference>
<evidence type="ECO:0000313" key="2">
    <source>
        <dbReference type="Proteomes" id="UP001595887"/>
    </source>
</evidence>
<dbReference type="RefSeq" id="WP_381420714.1">
    <property type="nucleotide sequence ID" value="NZ_JBHSDH010000010.1"/>
</dbReference>
<gene>
    <name evidence="1" type="ORF">ACFOWX_01685</name>
</gene>
<keyword evidence="2" id="KW-1185">Reference proteome</keyword>
<protein>
    <submittedName>
        <fullName evidence="1">Uncharacterized protein</fullName>
    </submittedName>
</protein>
<reference evidence="2" key="1">
    <citation type="journal article" date="2019" name="Int. J. Syst. Evol. Microbiol.">
        <title>The Global Catalogue of Microorganisms (GCM) 10K type strain sequencing project: providing services to taxonomists for standard genome sequencing and annotation.</title>
        <authorList>
            <consortium name="The Broad Institute Genomics Platform"/>
            <consortium name="The Broad Institute Genome Sequencing Center for Infectious Disease"/>
            <person name="Wu L."/>
            <person name="Ma J."/>
        </authorList>
    </citation>
    <scope>NUCLEOTIDE SEQUENCE [LARGE SCALE GENOMIC DNA]</scope>
    <source>
        <strain evidence="2">CECT 8531</strain>
    </source>
</reference>
<dbReference type="Proteomes" id="UP001595887">
    <property type="component" value="Unassembled WGS sequence"/>
</dbReference>
<sequence>MRVVKTASALIGVAIASTYGGAPVWAQGASNEAMACTAQKTFSGQELGIADPAQMQMMMSASAIGDKNSKLLRTSGRMNFSRPVDPSLGSASPIFRFVIEYFDAGYGASSEYYQPPLVENIIAALQVKTPELPNEERPVKMLFKTQNSDGSGRVFQMPGKLQKQYGENPLRTAFFNPKFTPLPGKNGDQTIDYLESLSNAIREAEKIEVSFIDEKSGLTIGYSSMPIPLMVVENFNLSPMADQLREQLAARKCPPLVPVSPLWMLGG</sequence>
<organism evidence="1 2">
    <name type="scientific">Sphingorhabdus arenilitoris</name>
    <dbReference type="NCBI Taxonomy" id="1490041"/>
    <lineage>
        <taxon>Bacteria</taxon>
        <taxon>Pseudomonadati</taxon>
        <taxon>Pseudomonadota</taxon>
        <taxon>Alphaproteobacteria</taxon>
        <taxon>Sphingomonadales</taxon>
        <taxon>Sphingomonadaceae</taxon>
        <taxon>Sphingorhabdus</taxon>
    </lineage>
</organism>
<accession>A0ABV8RCQ6</accession>
<comment type="caution">
    <text evidence="1">The sequence shown here is derived from an EMBL/GenBank/DDBJ whole genome shotgun (WGS) entry which is preliminary data.</text>
</comment>